<dbReference type="HOGENOM" id="CLU_182728_0_0_4"/>
<dbReference type="RefSeq" id="WP_043371255.1">
    <property type="nucleotide sequence ID" value="NZ_CP006704.1"/>
</dbReference>
<gene>
    <name evidence="1" type="ORF">O987_07025</name>
</gene>
<accession>A0A076PFK9</accession>
<dbReference type="EMBL" id="CP006704">
    <property type="protein sequence ID" value="AIJ45549.1"/>
    <property type="molecule type" value="Genomic_DNA"/>
</dbReference>
<sequence length="96" mass="10118">MRPAGETNKALLQALASACAKGGGLTLRELAAAAQVGLDAATQTIKNMNRRGRVCVLKTRRVPGRNRPVAVYSLPVPQDAANEAVIHLSAAMRVWG</sequence>
<dbReference type="Proteomes" id="UP000028782">
    <property type="component" value="Chromosome"/>
</dbReference>
<proteinExistence type="predicted"/>
<organism evidence="1 2">
    <name type="scientific">Comamonas testosteroni TK102</name>
    <dbReference type="NCBI Taxonomy" id="1392005"/>
    <lineage>
        <taxon>Bacteria</taxon>
        <taxon>Pseudomonadati</taxon>
        <taxon>Pseudomonadota</taxon>
        <taxon>Betaproteobacteria</taxon>
        <taxon>Burkholderiales</taxon>
        <taxon>Comamonadaceae</taxon>
        <taxon>Comamonas</taxon>
    </lineage>
</organism>
<reference evidence="1 2" key="1">
    <citation type="journal article" date="2014" name="Genome Announc.">
        <title>Complete Genome Sequence of Polychlorinated Biphenyl Degrader Comamonas testosteroni TK102 (NBRC 109938).</title>
        <authorList>
            <person name="Fukuda K."/>
            <person name="Hosoyama A."/>
            <person name="Tsuchikane K."/>
            <person name="Ohji S."/>
            <person name="Yamazoe A."/>
            <person name="Fujita N."/>
            <person name="Shintani M."/>
            <person name="Kimbara K."/>
        </authorList>
    </citation>
    <scope>NUCLEOTIDE SEQUENCE [LARGE SCALE GENOMIC DNA]</scope>
    <source>
        <strain evidence="1">TK102</strain>
    </source>
</reference>
<protein>
    <submittedName>
        <fullName evidence="1">Uncharacterized protein</fullName>
    </submittedName>
</protein>
<evidence type="ECO:0000313" key="1">
    <source>
        <dbReference type="EMBL" id="AIJ45549.1"/>
    </source>
</evidence>
<evidence type="ECO:0000313" key="2">
    <source>
        <dbReference type="Proteomes" id="UP000028782"/>
    </source>
</evidence>
<dbReference type="AlphaFoldDB" id="A0A076PFK9"/>
<name>A0A076PFK9_COMTE</name>
<dbReference type="KEGG" id="ctes:O987_07025"/>